<proteinExistence type="predicted"/>
<protein>
    <submittedName>
        <fullName evidence="1">Uncharacterized protein</fullName>
    </submittedName>
</protein>
<reference evidence="1" key="2">
    <citation type="journal article" date="2015" name="Data Brief">
        <title>Shoot transcriptome of the giant reed, Arundo donax.</title>
        <authorList>
            <person name="Barrero R.A."/>
            <person name="Guerrero F.D."/>
            <person name="Moolhuijzen P."/>
            <person name="Goolsby J.A."/>
            <person name="Tidwell J."/>
            <person name="Bellgard S.E."/>
            <person name="Bellgard M.I."/>
        </authorList>
    </citation>
    <scope>NUCLEOTIDE SEQUENCE</scope>
    <source>
        <tissue evidence="1">Shoot tissue taken approximately 20 cm above the soil surface</tissue>
    </source>
</reference>
<reference evidence="1" key="1">
    <citation type="submission" date="2014-09" db="EMBL/GenBank/DDBJ databases">
        <authorList>
            <person name="Magalhaes I.L.F."/>
            <person name="Oliveira U."/>
            <person name="Santos F.R."/>
            <person name="Vidigal T.H.D.A."/>
            <person name="Brescovit A.D."/>
            <person name="Santos A.J."/>
        </authorList>
    </citation>
    <scope>NUCLEOTIDE SEQUENCE</scope>
    <source>
        <tissue evidence="1">Shoot tissue taken approximately 20 cm above the soil surface</tissue>
    </source>
</reference>
<evidence type="ECO:0000313" key="1">
    <source>
        <dbReference type="EMBL" id="JAD71182.1"/>
    </source>
</evidence>
<organism evidence="1">
    <name type="scientific">Arundo donax</name>
    <name type="common">Giant reed</name>
    <name type="synonym">Donax arundinaceus</name>
    <dbReference type="NCBI Taxonomy" id="35708"/>
    <lineage>
        <taxon>Eukaryota</taxon>
        <taxon>Viridiplantae</taxon>
        <taxon>Streptophyta</taxon>
        <taxon>Embryophyta</taxon>
        <taxon>Tracheophyta</taxon>
        <taxon>Spermatophyta</taxon>
        <taxon>Magnoliopsida</taxon>
        <taxon>Liliopsida</taxon>
        <taxon>Poales</taxon>
        <taxon>Poaceae</taxon>
        <taxon>PACMAD clade</taxon>
        <taxon>Arundinoideae</taxon>
        <taxon>Arundineae</taxon>
        <taxon>Arundo</taxon>
    </lineage>
</organism>
<dbReference type="AlphaFoldDB" id="A0A0A9CI40"/>
<sequence>MSCFTSKAHFSACQACVTKHLHILIQRNLLSC</sequence>
<accession>A0A0A9CI40</accession>
<dbReference type="EMBL" id="GBRH01226713">
    <property type="protein sequence ID" value="JAD71182.1"/>
    <property type="molecule type" value="Transcribed_RNA"/>
</dbReference>
<name>A0A0A9CI40_ARUDO</name>